<comment type="subcellular location">
    <subcellularLocation>
        <location evidence="1 7">Cell membrane</location>
        <topology evidence="1 7">Multi-pass membrane protein</topology>
    </subcellularLocation>
</comment>
<evidence type="ECO:0000259" key="9">
    <source>
        <dbReference type="PROSITE" id="PS50928"/>
    </source>
</evidence>
<keyword evidence="2 7" id="KW-0813">Transport</keyword>
<evidence type="ECO:0000313" key="10">
    <source>
        <dbReference type="EMBL" id="GGF54264.1"/>
    </source>
</evidence>
<dbReference type="SUPFAM" id="SSF160964">
    <property type="entry name" value="MalF N-terminal region-like"/>
    <property type="match status" value="1"/>
</dbReference>
<evidence type="ECO:0000256" key="3">
    <source>
        <dbReference type="ARBA" id="ARBA00022475"/>
    </source>
</evidence>
<keyword evidence="6 7" id="KW-0472">Membrane</keyword>
<comment type="similarity">
    <text evidence="7">Belongs to the binding-protein-dependent transport system permease family.</text>
</comment>
<dbReference type="GO" id="GO:0005886">
    <property type="term" value="C:plasma membrane"/>
    <property type="evidence" value="ECO:0007669"/>
    <property type="project" value="UniProtKB-SubCell"/>
</dbReference>
<reference evidence="10" key="2">
    <citation type="submission" date="2020-09" db="EMBL/GenBank/DDBJ databases">
        <authorList>
            <person name="Sun Q."/>
            <person name="Zhou Y."/>
        </authorList>
    </citation>
    <scope>NUCLEOTIDE SEQUENCE</scope>
    <source>
        <strain evidence="10">CGMCC 1.12160</strain>
    </source>
</reference>
<feature type="transmembrane region" description="Helical" evidence="7">
    <location>
        <begin position="172"/>
        <end position="194"/>
    </location>
</feature>
<feature type="transmembrane region" description="Helical" evidence="7">
    <location>
        <begin position="322"/>
        <end position="343"/>
    </location>
</feature>
<feature type="domain" description="ABC transmembrane type-1" evidence="9">
    <location>
        <begin position="168"/>
        <end position="386"/>
    </location>
</feature>
<gene>
    <name evidence="10" type="ORF">GCM10011366_22660</name>
</gene>
<evidence type="ECO:0000256" key="4">
    <source>
        <dbReference type="ARBA" id="ARBA00022692"/>
    </source>
</evidence>
<evidence type="ECO:0000256" key="7">
    <source>
        <dbReference type="RuleBase" id="RU363032"/>
    </source>
</evidence>
<evidence type="ECO:0000256" key="2">
    <source>
        <dbReference type="ARBA" id="ARBA00022448"/>
    </source>
</evidence>
<evidence type="ECO:0000256" key="1">
    <source>
        <dbReference type="ARBA" id="ARBA00004651"/>
    </source>
</evidence>
<dbReference type="PANTHER" id="PTHR30193">
    <property type="entry name" value="ABC TRANSPORTER PERMEASE PROTEIN"/>
    <property type="match status" value="1"/>
</dbReference>
<dbReference type="InterPro" id="IPR035906">
    <property type="entry name" value="MetI-like_sf"/>
</dbReference>
<keyword evidence="3" id="KW-1003">Cell membrane</keyword>
<proteinExistence type="inferred from homology"/>
<organism evidence="10 11">
    <name type="scientific">Ornithinimicrobium tianjinense</name>
    <dbReference type="NCBI Taxonomy" id="1195761"/>
    <lineage>
        <taxon>Bacteria</taxon>
        <taxon>Bacillati</taxon>
        <taxon>Actinomycetota</taxon>
        <taxon>Actinomycetes</taxon>
        <taxon>Micrococcales</taxon>
        <taxon>Ornithinimicrobiaceae</taxon>
        <taxon>Ornithinimicrobium</taxon>
    </lineage>
</organism>
<feature type="transmembrane region" description="Helical" evidence="7">
    <location>
        <begin position="76"/>
        <end position="100"/>
    </location>
</feature>
<dbReference type="Pfam" id="PF00528">
    <property type="entry name" value="BPD_transp_1"/>
    <property type="match status" value="1"/>
</dbReference>
<dbReference type="RefSeq" id="WP_188430834.1">
    <property type="nucleotide sequence ID" value="NZ_BAABKH010000003.1"/>
</dbReference>
<protein>
    <submittedName>
        <fullName evidence="10">Sugar ABC transporter permease</fullName>
    </submittedName>
</protein>
<feature type="compositionally biased region" description="Polar residues" evidence="8">
    <location>
        <begin position="1"/>
        <end position="14"/>
    </location>
</feature>
<dbReference type="PANTHER" id="PTHR30193:SF18">
    <property type="entry name" value="OSMOPROTECTIVE COMPOUNDS UPTAKE PERMEASE PROTEIN GGTC"/>
    <property type="match status" value="1"/>
</dbReference>
<feature type="transmembrane region" description="Helical" evidence="7">
    <location>
        <begin position="265"/>
        <end position="284"/>
    </location>
</feature>
<dbReference type="CDD" id="cd06261">
    <property type="entry name" value="TM_PBP2"/>
    <property type="match status" value="1"/>
</dbReference>
<evidence type="ECO:0000256" key="8">
    <source>
        <dbReference type="SAM" id="MobiDB-lite"/>
    </source>
</evidence>
<name>A0A917F7B2_9MICO</name>
<sequence>MTSSHSQPPLSDDTTVIEADPRADDAPPTAAVPNDQGLQPVKLLIGVLGVALTIWAMGNLFLAFAYYPEWFFNSKILMGILGLVVGVGGAAVLFWFINVAVEALPRRLEHGLIPYAFLLPGFTLIAVTLLYPTIQSINYSFANADSTEYIALDNYVQLFGERAFWDAVINNVLWIAIVPAITVALGVVVAVLADKLSASSEKWAKSFIFLPMAISFVAASAIWLTTVYAYQAPGRPQTGALNAILQQLGGTPQNWLAIDTARLNSILLMVILVWLQTGFAMVLLSSAIKGVPEDTIEAARIDGATELQIFWKVVIPQIKGTIITVFITVLILVMKVFDIVYVLTNGRDNTDVIANKFFNEMFARGQAGRATAIVTILLVAVIPILVYQIKQFREQEAMR</sequence>
<reference evidence="10" key="1">
    <citation type="journal article" date="2014" name="Int. J. Syst. Evol. Microbiol.">
        <title>Complete genome sequence of Corynebacterium casei LMG S-19264T (=DSM 44701T), isolated from a smear-ripened cheese.</title>
        <authorList>
            <consortium name="US DOE Joint Genome Institute (JGI-PGF)"/>
            <person name="Walter F."/>
            <person name="Albersmeier A."/>
            <person name="Kalinowski J."/>
            <person name="Ruckert C."/>
        </authorList>
    </citation>
    <scope>NUCLEOTIDE SEQUENCE</scope>
    <source>
        <strain evidence="10">CGMCC 1.12160</strain>
    </source>
</reference>
<dbReference type="InterPro" id="IPR000515">
    <property type="entry name" value="MetI-like"/>
</dbReference>
<dbReference type="GO" id="GO:0055085">
    <property type="term" value="P:transmembrane transport"/>
    <property type="evidence" value="ECO:0007669"/>
    <property type="project" value="InterPro"/>
</dbReference>
<feature type="transmembrane region" description="Helical" evidence="7">
    <location>
        <begin position="370"/>
        <end position="389"/>
    </location>
</feature>
<comment type="caution">
    <text evidence="10">The sequence shown here is derived from an EMBL/GenBank/DDBJ whole genome shotgun (WGS) entry which is preliminary data.</text>
</comment>
<dbReference type="PROSITE" id="PS50928">
    <property type="entry name" value="ABC_TM1"/>
    <property type="match status" value="1"/>
</dbReference>
<feature type="transmembrane region" description="Helical" evidence="7">
    <location>
        <begin position="112"/>
        <end position="131"/>
    </location>
</feature>
<feature type="region of interest" description="Disordered" evidence="8">
    <location>
        <begin position="1"/>
        <end position="33"/>
    </location>
</feature>
<keyword evidence="5 7" id="KW-1133">Transmembrane helix</keyword>
<keyword evidence="11" id="KW-1185">Reference proteome</keyword>
<feature type="transmembrane region" description="Helical" evidence="7">
    <location>
        <begin position="43"/>
        <end position="64"/>
    </location>
</feature>
<dbReference type="Gene3D" id="1.10.3720.10">
    <property type="entry name" value="MetI-like"/>
    <property type="match status" value="1"/>
</dbReference>
<evidence type="ECO:0000313" key="11">
    <source>
        <dbReference type="Proteomes" id="UP000605670"/>
    </source>
</evidence>
<dbReference type="SUPFAM" id="SSF161098">
    <property type="entry name" value="MetI-like"/>
    <property type="match status" value="1"/>
</dbReference>
<evidence type="ECO:0000256" key="5">
    <source>
        <dbReference type="ARBA" id="ARBA00022989"/>
    </source>
</evidence>
<keyword evidence="4 7" id="KW-0812">Transmembrane</keyword>
<accession>A0A917F7B2</accession>
<dbReference type="Proteomes" id="UP000605670">
    <property type="component" value="Unassembled WGS sequence"/>
</dbReference>
<evidence type="ECO:0000256" key="6">
    <source>
        <dbReference type="ARBA" id="ARBA00023136"/>
    </source>
</evidence>
<feature type="transmembrane region" description="Helical" evidence="7">
    <location>
        <begin position="206"/>
        <end position="230"/>
    </location>
</feature>
<dbReference type="InterPro" id="IPR051393">
    <property type="entry name" value="ABC_transporter_permease"/>
</dbReference>
<dbReference type="EMBL" id="BMEM01000003">
    <property type="protein sequence ID" value="GGF54264.1"/>
    <property type="molecule type" value="Genomic_DNA"/>
</dbReference>
<dbReference type="AlphaFoldDB" id="A0A917F7B2"/>